<dbReference type="GO" id="GO:0006352">
    <property type="term" value="P:DNA-templated transcription initiation"/>
    <property type="evidence" value="ECO:0007669"/>
    <property type="project" value="InterPro"/>
</dbReference>
<dbReference type="GO" id="GO:0016779">
    <property type="term" value="F:nucleotidyltransferase activity"/>
    <property type="evidence" value="ECO:0007669"/>
    <property type="project" value="UniProtKB-KW"/>
</dbReference>
<keyword evidence="12" id="KW-1185">Reference proteome</keyword>
<reference evidence="11 12" key="1">
    <citation type="journal article" date="2022" name="Evol. Bioinform. Online">
        <title>Draft Genome Sequence of Oceanobacillus jordanicus Strain GSFE11, a Halotolerant Plant Growth-Promoting Bacterial Endophyte Isolated From the Jordan Valley.</title>
        <authorList>
            <person name="Alhindi T."/>
            <person name="Albdaiwi R."/>
        </authorList>
    </citation>
    <scope>NUCLEOTIDE SEQUENCE [LARGE SCALE GENOMIC DNA]</scope>
    <source>
        <strain evidence="11 12">GSFE11</strain>
    </source>
</reference>
<evidence type="ECO:0000256" key="5">
    <source>
        <dbReference type="ARBA" id="ARBA00023015"/>
    </source>
</evidence>
<dbReference type="Pfam" id="PF04552">
    <property type="entry name" value="Sigma54_DBD"/>
    <property type="match status" value="1"/>
</dbReference>
<evidence type="ECO:0000256" key="4">
    <source>
        <dbReference type="ARBA" id="ARBA00022695"/>
    </source>
</evidence>
<dbReference type="PIRSF" id="PIRSF000774">
    <property type="entry name" value="RpoN"/>
    <property type="match status" value="1"/>
</dbReference>
<evidence type="ECO:0000256" key="7">
    <source>
        <dbReference type="ARBA" id="ARBA00023125"/>
    </source>
</evidence>
<dbReference type="GO" id="GO:0003677">
    <property type="term" value="F:DNA binding"/>
    <property type="evidence" value="ECO:0007669"/>
    <property type="project" value="UniProtKB-KW"/>
</dbReference>
<dbReference type="PROSITE" id="PS00717">
    <property type="entry name" value="SIGMA54_1"/>
    <property type="match status" value="1"/>
</dbReference>
<gene>
    <name evidence="11" type="primary">rpoN</name>
    <name evidence="11" type="ORF">K3T81_11365</name>
</gene>
<evidence type="ECO:0000256" key="6">
    <source>
        <dbReference type="ARBA" id="ARBA00023082"/>
    </source>
</evidence>
<evidence type="ECO:0000259" key="10">
    <source>
        <dbReference type="Pfam" id="PF04963"/>
    </source>
</evidence>
<evidence type="ECO:0000256" key="3">
    <source>
        <dbReference type="ARBA" id="ARBA00022679"/>
    </source>
</evidence>
<dbReference type="Pfam" id="PF04963">
    <property type="entry name" value="Sigma54_CBD"/>
    <property type="match status" value="1"/>
</dbReference>
<dbReference type="Pfam" id="PF00309">
    <property type="entry name" value="Sigma54_AID"/>
    <property type="match status" value="1"/>
</dbReference>
<keyword evidence="8" id="KW-0804">Transcription</keyword>
<keyword evidence="4" id="KW-0548">Nucleotidyltransferase</keyword>
<dbReference type="Gene3D" id="1.10.10.1330">
    <property type="entry name" value="RNA polymerase sigma-54 factor, core-binding domain"/>
    <property type="match status" value="1"/>
</dbReference>
<dbReference type="AlphaFoldDB" id="A0AAW5B5R1"/>
<dbReference type="Gene3D" id="1.10.10.60">
    <property type="entry name" value="Homeodomain-like"/>
    <property type="match status" value="1"/>
</dbReference>
<dbReference type="NCBIfam" id="TIGR02395">
    <property type="entry name" value="rpoN_sigma"/>
    <property type="match status" value="1"/>
</dbReference>
<comment type="similarity">
    <text evidence="1">Belongs to the sigma-54 factor family.</text>
</comment>
<evidence type="ECO:0000313" key="11">
    <source>
        <dbReference type="EMBL" id="MCG3419751.1"/>
    </source>
</evidence>
<evidence type="ECO:0000259" key="9">
    <source>
        <dbReference type="Pfam" id="PF04552"/>
    </source>
</evidence>
<keyword evidence="6" id="KW-0731">Sigma factor</keyword>
<keyword evidence="3" id="KW-0808">Transferase</keyword>
<dbReference type="InterPro" id="IPR038709">
    <property type="entry name" value="RpoN_core-bd_sf"/>
</dbReference>
<keyword evidence="2" id="KW-0240">DNA-directed RNA polymerase</keyword>
<organism evidence="11 12">
    <name type="scientific">Oceanobacillus jordanicus</name>
    <dbReference type="NCBI Taxonomy" id="2867266"/>
    <lineage>
        <taxon>Bacteria</taxon>
        <taxon>Bacillati</taxon>
        <taxon>Bacillota</taxon>
        <taxon>Bacilli</taxon>
        <taxon>Bacillales</taxon>
        <taxon>Bacillaceae</taxon>
        <taxon>Oceanobacillus</taxon>
    </lineage>
</organism>
<name>A0AAW5B5R1_9BACI</name>
<evidence type="ECO:0000313" key="12">
    <source>
        <dbReference type="Proteomes" id="UP001199631"/>
    </source>
</evidence>
<dbReference type="InterPro" id="IPR000394">
    <property type="entry name" value="RNA_pol_sigma_54"/>
</dbReference>
<dbReference type="PANTHER" id="PTHR32248">
    <property type="entry name" value="RNA POLYMERASE SIGMA-54 FACTOR"/>
    <property type="match status" value="1"/>
</dbReference>
<evidence type="ECO:0000256" key="1">
    <source>
        <dbReference type="ARBA" id="ARBA00008798"/>
    </source>
</evidence>
<protein>
    <submittedName>
        <fullName evidence="11">RNA polymerase factor sigma-54</fullName>
    </submittedName>
</protein>
<accession>A0AAW5B5R1</accession>
<comment type="caution">
    <text evidence="11">The sequence shown here is derived from an EMBL/GenBank/DDBJ whole genome shotgun (WGS) entry which is preliminary data.</text>
</comment>
<sequence>MNLLQEQVLEHKMNQSLLQSLQLLQYSSMDLMEYIKEIEKENPLIEEVIYQDGVSYSHPSKVGLVAPVELNAKKLTMYEKLKKQLYMLTIPKEIHYAVLYGIDSLNESGYLEIDLEFWANACDITLQSAEKALLYIQSLEPTGIGARSLSECIYLQLAQDAPDPDFLQDLLEDKLNWVAAGDVSSISKYYSLSEPEVEGLLAKVKRCDPKPGKRITTKMTNYITPEASIYKQQGRWHVSFFSWSSPSIKINPNYKQFVSDEKYVVRYLNNKWSQVESLRKAISNRLNTLERVIHCIIEKQSPFFENGLSMLQPLTLKEIADALELHTSTISRTVSNKYIQTASGVFPLNFFLQSGIQQSDGTKTSSIVVKQQIADLVKNENKRKPLSDREIKEKLEAVYGLHIARRTVMKYRERQEIPSSSKRKET</sequence>
<dbReference type="InterPro" id="IPR007634">
    <property type="entry name" value="RNA_pol_sigma_54_DNA-bd"/>
</dbReference>
<dbReference type="PROSITE" id="PS50044">
    <property type="entry name" value="SIGMA54_3"/>
    <property type="match status" value="1"/>
</dbReference>
<dbReference type="GO" id="GO:0000428">
    <property type="term" value="C:DNA-directed RNA polymerase complex"/>
    <property type="evidence" value="ECO:0007669"/>
    <property type="project" value="UniProtKB-KW"/>
</dbReference>
<dbReference type="EMBL" id="JAIFZM010000008">
    <property type="protein sequence ID" value="MCG3419751.1"/>
    <property type="molecule type" value="Genomic_DNA"/>
</dbReference>
<dbReference type="GO" id="GO:0001216">
    <property type="term" value="F:DNA-binding transcription activator activity"/>
    <property type="evidence" value="ECO:0007669"/>
    <property type="project" value="InterPro"/>
</dbReference>
<dbReference type="Proteomes" id="UP001199631">
    <property type="component" value="Unassembled WGS sequence"/>
</dbReference>
<dbReference type="InterPro" id="IPR007046">
    <property type="entry name" value="RNA_pol_sigma_54_core-bd"/>
</dbReference>
<evidence type="ECO:0000256" key="8">
    <source>
        <dbReference type="ARBA" id="ARBA00023163"/>
    </source>
</evidence>
<proteinExistence type="inferred from homology"/>
<evidence type="ECO:0000256" key="2">
    <source>
        <dbReference type="ARBA" id="ARBA00022478"/>
    </source>
</evidence>
<feature type="domain" description="RNA polymerase sigma factor 54 core-binding" evidence="10">
    <location>
        <begin position="71"/>
        <end position="254"/>
    </location>
</feature>
<dbReference type="PRINTS" id="PR00045">
    <property type="entry name" value="SIGMA54FCT"/>
</dbReference>
<keyword evidence="5" id="KW-0805">Transcription regulation</keyword>
<dbReference type="PANTHER" id="PTHR32248:SF4">
    <property type="entry name" value="RNA POLYMERASE SIGMA-54 FACTOR"/>
    <property type="match status" value="1"/>
</dbReference>
<keyword evidence="7" id="KW-0238">DNA-binding</keyword>
<feature type="domain" description="RNA polymerase sigma factor 54 DNA-binding" evidence="9">
    <location>
        <begin position="266"/>
        <end position="424"/>
    </location>
</feature>
<dbReference type="GO" id="GO:0016987">
    <property type="term" value="F:sigma factor activity"/>
    <property type="evidence" value="ECO:0007669"/>
    <property type="project" value="UniProtKB-KW"/>
</dbReference>